<evidence type="ECO:0000256" key="7">
    <source>
        <dbReference type="ARBA" id="ARBA00023098"/>
    </source>
</evidence>
<evidence type="ECO:0000256" key="10">
    <source>
        <dbReference type="ARBA" id="ARBA00023239"/>
    </source>
</evidence>
<evidence type="ECO:0000256" key="8">
    <source>
        <dbReference type="ARBA" id="ARBA00023140"/>
    </source>
</evidence>
<organism evidence="15 16">
    <name type="scientific">Shewanella corallii</name>
    <dbReference type="NCBI Taxonomy" id="560080"/>
    <lineage>
        <taxon>Bacteria</taxon>
        <taxon>Pseudomonadati</taxon>
        <taxon>Pseudomonadota</taxon>
        <taxon>Gammaproteobacteria</taxon>
        <taxon>Alteromonadales</taxon>
        <taxon>Shewanellaceae</taxon>
        <taxon>Shewanella</taxon>
    </lineage>
</organism>
<comment type="catalytic activity">
    <reaction evidence="12">
        <text>a (3S)-3-hydroxyacyl-CoA + NAD(+) = a 3-oxoacyl-CoA + NADH + H(+)</text>
        <dbReference type="Rhea" id="RHEA:22432"/>
        <dbReference type="ChEBI" id="CHEBI:15378"/>
        <dbReference type="ChEBI" id="CHEBI:57318"/>
        <dbReference type="ChEBI" id="CHEBI:57540"/>
        <dbReference type="ChEBI" id="CHEBI:57945"/>
        <dbReference type="ChEBI" id="CHEBI:90726"/>
        <dbReference type="EC" id="1.1.1.35"/>
    </reaction>
</comment>
<dbReference type="Gene3D" id="1.10.1040.50">
    <property type="match status" value="1"/>
</dbReference>
<keyword evidence="11" id="KW-0511">Multifunctional enzyme</keyword>
<evidence type="ECO:0000256" key="12">
    <source>
        <dbReference type="ARBA" id="ARBA00049556"/>
    </source>
</evidence>
<name>A0ABT0N480_9GAMM</name>
<dbReference type="Gene3D" id="3.40.50.720">
    <property type="entry name" value="NAD(P)-binding Rossmann-like Domain"/>
    <property type="match status" value="1"/>
</dbReference>
<keyword evidence="16" id="KW-1185">Reference proteome</keyword>
<dbReference type="InterPro" id="IPR029045">
    <property type="entry name" value="ClpP/crotonase-like_dom_sf"/>
</dbReference>
<evidence type="ECO:0000313" key="16">
    <source>
        <dbReference type="Proteomes" id="UP001202831"/>
    </source>
</evidence>
<dbReference type="InterPro" id="IPR008927">
    <property type="entry name" value="6-PGluconate_DH-like_C_sf"/>
</dbReference>
<dbReference type="InterPro" id="IPR001753">
    <property type="entry name" value="Enoyl-CoA_hydra/iso"/>
</dbReference>
<evidence type="ECO:0000256" key="11">
    <source>
        <dbReference type="ARBA" id="ARBA00023268"/>
    </source>
</evidence>
<evidence type="ECO:0000259" key="14">
    <source>
        <dbReference type="Pfam" id="PF02737"/>
    </source>
</evidence>
<evidence type="ECO:0000256" key="6">
    <source>
        <dbReference type="ARBA" id="ARBA00023027"/>
    </source>
</evidence>
<dbReference type="InterPro" id="IPR036291">
    <property type="entry name" value="NAD(P)-bd_dom_sf"/>
</dbReference>
<reference evidence="15 16" key="1">
    <citation type="submission" date="2022-01" db="EMBL/GenBank/DDBJ databases">
        <title>Whole genome-based taxonomy of the Shewanellaceae.</title>
        <authorList>
            <person name="Martin-Rodriguez A.J."/>
        </authorList>
    </citation>
    <scope>NUCLEOTIDE SEQUENCE [LARGE SCALE GENOMIC DNA]</scope>
    <source>
        <strain evidence="15 16">DSM 21332</strain>
    </source>
</reference>
<keyword evidence="4" id="KW-0442">Lipid degradation</keyword>
<dbReference type="PANTHER" id="PTHR23309:SF51">
    <property type="entry name" value="3-HYDROXYACYL-COA DEHYDROGENASE-RELATED"/>
    <property type="match status" value="1"/>
</dbReference>
<evidence type="ECO:0000256" key="5">
    <source>
        <dbReference type="ARBA" id="ARBA00023002"/>
    </source>
</evidence>
<feature type="domain" description="3-hydroxyacyl-CoA dehydrogenase C-terminal" evidence="13">
    <location>
        <begin position="491"/>
        <end position="583"/>
    </location>
</feature>
<dbReference type="Pfam" id="PF00378">
    <property type="entry name" value="ECH_1"/>
    <property type="match status" value="1"/>
</dbReference>
<dbReference type="PANTHER" id="PTHR23309">
    <property type="entry name" value="3-HYDROXYACYL-COA DEHYROGENASE"/>
    <property type="match status" value="1"/>
</dbReference>
<evidence type="ECO:0000256" key="2">
    <source>
        <dbReference type="ARBA" id="ARBA00005005"/>
    </source>
</evidence>
<dbReference type="SUPFAM" id="SSF52096">
    <property type="entry name" value="ClpP/crotonase"/>
    <property type="match status" value="1"/>
</dbReference>
<keyword evidence="5" id="KW-0560">Oxidoreductase</keyword>
<evidence type="ECO:0000256" key="4">
    <source>
        <dbReference type="ARBA" id="ARBA00022963"/>
    </source>
</evidence>
<keyword evidence="9" id="KW-0413">Isomerase</keyword>
<evidence type="ECO:0000259" key="13">
    <source>
        <dbReference type="Pfam" id="PF00725"/>
    </source>
</evidence>
<accession>A0ABT0N480</accession>
<dbReference type="CDD" id="cd06558">
    <property type="entry name" value="crotonase-like"/>
    <property type="match status" value="1"/>
</dbReference>
<comment type="caution">
    <text evidence="15">The sequence shown here is derived from an EMBL/GenBank/DDBJ whole genome shotgun (WGS) entry which is preliminary data.</text>
</comment>
<sequence length="703" mass="76181">MLSVCYLTAEGTTAATPDGNIAVLTIDSPPVNALAQPLRAALARELDVLESQAISALFIACAGSTFIAGADIREMDGPALEPQLPDILTKLEAMPFPVFALLHGHTLGGGFELALACHYRIAMMGTQLGLPEVNLGLIPGAGGALRLAAVAGFEPAIDFACSGQPQKAERWGDSRLIHRLVTPEQSQAPQDALLSAALCMYAKIQGRKPVAPPLEEILLQGRSLDWQVISAKVKRRAKGVNAPMLLLDTLKQACLAPGAFNDAYRHQRELFLSLRSSIQSKALRYGFFLETRVKKHAAQRVKPDYPQITKVGVIGAGNMGTGIVRSFIDAGYSLIWIEQTQGACHAGLDRLRQSYQSKVKRGQISDSDVQALLETVVTGTDYGLLSRCELVVEAAFENIEVKKAIFSQLDEICSADAVMATNTSYLDINDIAGVTSRPQQVVGLHFFSPANVMKLVEIVRADFTSKRVLAQMHQVALRLKKFPVQVGVCFGFAANRMYTRYGREVQQILLEGNSIVAVDGAMTEFGMAMGPLAVQDLSGIDIGYQARSRLPPNPDDPGFFRPSAAMVEHGRLGRKTQAGFYHYVDGKQHPSESAQAIVNAESTALGIEPVSLSVADIQQRAMLALISEAIQLLKEGIVADVDLVDIIWLHGYGFPRHRGGPVYWARSLGRGRVSALLETMRLQYGSSVWPIVDHDDLELIFAG</sequence>
<dbReference type="InterPro" id="IPR006108">
    <property type="entry name" value="3HC_DH_C"/>
</dbReference>
<feature type="domain" description="3-hydroxyacyl-CoA dehydrogenase NAD binding" evidence="14">
    <location>
        <begin position="310"/>
        <end position="487"/>
    </location>
</feature>
<dbReference type="Gene3D" id="3.90.226.10">
    <property type="entry name" value="2-enoyl-CoA Hydratase, Chain A, domain 1"/>
    <property type="match status" value="1"/>
</dbReference>
<comment type="pathway">
    <text evidence="2">Lipid metabolism; fatty acid beta-oxidation.</text>
</comment>
<gene>
    <name evidence="15" type="ORF">L2725_05655</name>
</gene>
<dbReference type="SUPFAM" id="SSF48179">
    <property type="entry name" value="6-phosphogluconate dehydrogenase C-terminal domain-like"/>
    <property type="match status" value="2"/>
</dbReference>
<keyword evidence="3" id="KW-0276">Fatty acid metabolism</keyword>
<comment type="subcellular location">
    <subcellularLocation>
        <location evidence="1">Peroxisome</location>
    </subcellularLocation>
</comment>
<dbReference type="RefSeq" id="WP_249248084.1">
    <property type="nucleotide sequence ID" value="NZ_JAKIKT010000002.1"/>
</dbReference>
<dbReference type="Proteomes" id="UP001202831">
    <property type="component" value="Unassembled WGS sequence"/>
</dbReference>
<dbReference type="Pfam" id="PF02737">
    <property type="entry name" value="3HCDH_N"/>
    <property type="match status" value="1"/>
</dbReference>
<keyword evidence="6" id="KW-0520">NAD</keyword>
<dbReference type="SUPFAM" id="SSF51735">
    <property type="entry name" value="NAD(P)-binding Rossmann-fold domains"/>
    <property type="match status" value="1"/>
</dbReference>
<evidence type="ECO:0000313" key="15">
    <source>
        <dbReference type="EMBL" id="MCL2913271.1"/>
    </source>
</evidence>
<proteinExistence type="predicted"/>
<dbReference type="Pfam" id="PF00725">
    <property type="entry name" value="3HCDH"/>
    <property type="match status" value="1"/>
</dbReference>
<keyword evidence="10" id="KW-0456">Lyase</keyword>
<evidence type="ECO:0000256" key="1">
    <source>
        <dbReference type="ARBA" id="ARBA00004275"/>
    </source>
</evidence>
<dbReference type="InterPro" id="IPR006176">
    <property type="entry name" value="3-OHacyl-CoA_DH_NAD-bd"/>
</dbReference>
<keyword evidence="7" id="KW-0443">Lipid metabolism</keyword>
<keyword evidence="8" id="KW-0576">Peroxisome</keyword>
<protein>
    <submittedName>
        <fullName evidence="15">3-hydroxyacyl-CoA dehydrogenase NAD-binding domain-containing protein</fullName>
    </submittedName>
</protein>
<dbReference type="EMBL" id="JAKIKT010000002">
    <property type="protein sequence ID" value="MCL2913271.1"/>
    <property type="molecule type" value="Genomic_DNA"/>
</dbReference>
<evidence type="ECO:0000256" key="9">
    <source>
        <dbReference type="ARBA" id="ARBA00023235"/>
    </source>
</evidence>
<evidence type="ECO:0000256" key="3">
    <source>
        <dbReference type="ARBA" id="ARBA00022832"/>
    </source>
</evidence>